<evidence type="ECO:0000313" key="3">
    <source>
        <dbReference type="Proteomes" id="UP000230002"/>
    </source>
</evidence>
<organism evidence="2 3">
    <name type="scientific">Ganoderma sinense ZZ0214-1</name>
    <dbReference type="NCBI Taxonomy" id="1077348"/>
    <lineage>
        <taxon>Eukaryota</taxon>
        <taxon>Fungi</taxon>
        <taxon>Dikarya</taxon>
        <taxon>Basidiomycota</taxon>
        <taxon>Agaricomycotina</taxon>
        <taxon>Agaricomycetes</taxon>
        <taxon>Polyporales</taxon>
        <taxon>Polyporaceae</taxon>
        <taxon>Ganoderma</taxon>
    </lineage>
</organism>
<protein>
    <submittedName>
        <fullName evidence="2">Uncharacterized protein</fullName>
    </submittedName>
</protein>
<keyword evidence="3" id="KW-1185">Reference proteome</keyword>
<dbReference type="OrthoDB" id="2762582at2759"/>
<dbReference type="Proteomes" id="UP000230002">
    <property type="component" value="Unassembled WGS sequence"/>
</dbReference>
<dbReference type="EMBL" id="AYKW01000034">
    <property type="protein sequence ID" value="PIL27161.1"/>
    <property type="molecule type" value="Genomic_DNA"/>
</dbReference>
<reference evidence="2 3" key="1">
    <citation type="journal article" date="2015" name="Sci. Rep.">
        <title>Chromosome-level genome map provides insights into diverse defense mechanisms in the medicinal fungus Ganoderma sinense.</title>
        <authorList>
            <person name="Zhu Y."/>
            <person name="Xu J."/>
            <person name="Sun C."/>
            <person name="Zhou S."/>
            <person name="Xu H."/>
            <person name="Nelson D.R."/>
            <person name="Qian J."/>
            <person name="Song J."/>
            <person name="Luo H."/>
            <person name="Xiang L."/>
            <person name="Li Y."/>
            <person name="Xu Z."/>
            <person name="Ji A."/>
            <person name="Wang L."/>
            <person name="Lu S."/>
            <person name="Hayward A."/>
            <person name="Sun W."/>
            <person name="Li X."/>
            <person name="Schwartz D.C."/>
            <person name="Wang Y."/>
            <person name="Chen S."/>
        </authorList>
    </citation>
    <scope>NUCLEOTIDE SEQUENCE [LARGE SCALE GENOMIC DNA]</scope>
    <source>
        <strain evidence="2 3">ZZ0214-1</strain>
    </source>
</reference>
<sequence length="287" mass="32734">MHGCGTAPTRGTSRPLRTPLPPQIPGLTPEEEARLTFKPSQRPWARLLWGPETSSFARMNRSVQIYAAQQIPVSPTHYPGQSTEWFHTDHDTLYRVMKRVKVRQVKVVETQASVPHTKLLPTLPSRNAPSTAIQCPRERYSMDPDTVVYTKEPIIIELEGVPMEVRRHTGVTLSKAVSRHQRPGDKIWNANPLQMHYIVQVYVDTYKWKWVECNKGITIGKLEQLTAAEIDTLNNKTLLRSKVVSADAQDWPLLQRHQCWILSRALILSCRDKSGMAPTAKRDMMRA</sequence>
<accession>A0A2G8S070</accession>
<dbReference type="AlphaFoldDB" id="A0A2G8S070"/>
<proteinExistence type="predicted"/>
<evidence type="ECO:0000313" key="2">
    <source>
        <dbReference type="EMBL" id="PIL27161.1"/>
    </source>
</evidence>
<name>A0A2G8S070_9APHY</name>
<comment type="caution">
    <text evidence="2">The sequence shown here is derived from an EMBL/GenBank/DDBJ whole genome shotgun (WGS) entry which is preliminary data.</text>
</comment>
<evidence type="ECO:0000256" key="1">
    <source>
        <dbReference type="SAM" id="MobiDB-lite"/>
    </source>
</evidence>
<feature type="region of interest" description="Disordered" evidence="1">
    <location>
        <begin position="1"/>
        <end position="26"/>
    </location>
</feature>
<gene>
    <name evidence="2" type="ORF">GSI_10302</name>
</gene>